<dbReference type="Proteomes" id="UP000054978">
    <property type="component" value="Unassembled WGS sequence"/>
</dbReference>
<dbReference type="AlphaFoldDB" id="A0A158CD49"/>
<dbReference type="InterPro" id="IPR013328">
    <property type="entry name" value="6PGD_dom2"/>
</dbReference>
<evidence type="ECO:0000256" key="6">
    <source>
        <dbReference type="ARBA" id="ARBA00048793"/>
    </source>
</evidence>
<dbReference type="Pfam" id="PF08546">
    <property type="entry name" value="ApbA_C"/>
    <property type="match status" value="1"/>
</dbReference>
<sequence>MLKVCIFGGGAIGGHIAAHLARAGQCEVSVVARGATLEAIRARGLRVRTPAGLIEARVKAVADARALGKQDYVFVTLKAHQFDAALDDIAVLMDEQTAVLPPTTGIPYYFFHGTRGPFDGRQLDDIDPGGRQWRALPPAQVLGCVHWIGAHVVEPGVIAQDGEKAGCPVGELGGGTSERVTRLAALLSESGIPSKVSGDIRAAIWTKFVNSLCWNPVALLTEATLGEMSDAPGIVPLVGTMMREADALAARLALTIGPQPEQRIATTLSARHHKMSMLQDLDAGRPLELEPLVRSLRAVARLAGEATPTLDTVLALAALRARAIHPHRNEEQVS</sequence>
<protein>
    <recommendedName>
        <fullName evidence="3">2-dehydropantoate 2-reductase</fullName>
        <ecNumber evidence="2">1.1.1.169</ecNumber>
    </recommendedName>
    <alternativeName>
        <fullName evidence="5">Ketopantoate reductase</fullName>
    </alternativeName>
</protein>
<dbReference type="GO" id="GO:0015940">
    <property type="term" value="P:pantothenate biosynthetic process"/>
    <property type="evidence" value="ECO:0007669"/>
    <property type="project" value="UniProtKB-UniPathway"/>
</dbReference>
<comment type="catalytic activity">
    <reaction evidence="6">
        <text>(R)-pantoate + NADP(+) = 2-dehydropantoate + NADPH + H(+)</text>
        <dbReference type="Rhea" id="RHEA:16233"/>
        <dbReference type="ChEBI" id="CHEBI:11561"/>
        <dbReference type="ChEBI" id="CHEBI:15378"/>
        <dbReference type="ChEBI" id="CHEBI:15980"/>
        <dbReference type="ChEBI" id="CHEBI:57783"/>
        <dbReference type="ChEBI" id="CHEBI:58349"/>
        <dbReference type="EC" id="1.1.1.169"/>
    </reaction>
</comment>
<name>A0A158CD49_9BURK</name>
<evidence type="ECO:0000256" key="2">
    <source>
        <dbReference type="ARBA" id="ARBA00013014"/>
    </source>
</evidence>
<evidence type="ECO:0000256" key="5">
    <source>
        <dbReference type="ARBA" id="ARBA00032024"/>
    </source>
</evidence>
<evidence type="ECO:0000256" key="1">
    <source>
        <dbReference type="ARBA" id="ARBA00004994"/>
    </source>
</evidence>
<reference evidence="9" key="1">
    <citation type="submission" date="2016-01" db="EMBL/GenBank/DDBJ databases">
        <authorList>
            <person name="Peeters C."/>
        </authorList>
    </citation>
    <scope>NUCLEOTIDE SEQUENCE [LARGE SCALE GENOMIC DNA]</scope>
    <source>
        <strain evidence="9">LMG 29326</strain>
    </source>
</reference>
<dbReference type="Gene3D" id="3.40.50.720">
    <property type="entry name" value="NAD(P)-binding Rossmann-like Domain"/>
    <property type="match status" value="1"/>
</dbReference>
<dbReference type="OrthoDB" id="9796561at2"/>
<comment type="pathway">
    <text evidence="1">Cofactor biosynthesis; (R)-pantothenate biosynthesis; (R)-pantoate from 3-methyl-2-oxobutanoate: step 2/2.</text>
</comment>
<dbReference type="InterPro" id="IPR013752">
    <property type="entry name" value="KPA_reductase"/>
</dbReference>
<organism evidence="9 10">
    <name type="scientific">Caballeronia ptereochthonis</name>
    <dbReference type="NCBI Taxonomy" id="1777144"/>
    <lineage>
        <taxon>Bacteria</taxon>
        <taxon>Pseudomonadati</taxon>
        <taxon>Pseudomonadota</taxon>
        <taxon>Betaproteobacteria</taxon>
        <taxon>Burkholderiales</taxon>
        <taxon>Burkholderiaceae</taxon>
        <taxon>Caballeronia</taxon>
    </lineage>
</organism>
<proteinExistence type="predicted"/>
<dbReference type="FunFam" id="1.10.1040.10:FF:000017">
    <property type="entry name" value="2-dehydropantoate 2-reductase"/>
    <property type="match status" value="1"/>
</dbReference>
<dbReference type="NCBIfam" id="NF005089">
    <property type="entry name" value="PRK06522.1-4"/>
    <property type="match status" value="1"/>
</dbReference>
<dbReference type="EMBL" id="FCOB02000020">
    <property type="protein sequence ID" value="SAK80239.1"/>
    <property type="molecule type" value="Genomic_DNA"/>
</dbReference>
<dbReference type="SUPFAM" id="SSF51735">
    <property type="entry name" value="NAD(P)-binding Rossmann-fold domains"/>
    <property type="match status" value="1"/>
</dbReference>
<feature type="domain" description="Ketopantoate reductase N-terminal" evidence="7">
    <location>
        <begin position="4"/>
        <end position="101"/>
    </location>
</feature>
<dbReference type="SUPFAM" id="SSF48179">
    <property type="entry name" value="6-phosphogluconate dehydrogenase C-terminal domain-like"/>
    <property type="match status" value="1"/>
</dbReference>
<dbReference type="RefSeq" id="WP_087047673.1">
    <property type="nucleotide sequence ID" value="NZ_FCOB02000020.1"/>
</dbReference>
<dbReference type="PANTHER" id="PTHR21708:SF45">
    <property type="entry name" value="2-DEHYDROPANTOATE 2-REDUCTASE"/>
    <property type="match status" value="1"/>
</dbReference>
<evidence type="ECO:0000313" key="9">
    <source>
        <dbReference type="EMBL" id="SAK80239.1"/>
    </source>
</evidence>
<dbReference type="Gene3D" id="1.10.1040.10">
    <property type="entry name" value="N-(1-d-carboxylethyl)-l-norvaline Dehydrogenase, domain 2"/>
    <property type="match status" value="1"/>
</dbReference>
<dbReference type="EC" id="1.1.1.169" evidence="2"/>
<dbReference type="GO" id="GO:0008677">
    <property type="term" value="F:2-dehydropantoate 2-reductase activity"/>
    <property type="evidence" value="ECO:0007669"/>
    <property type="project" value="UniProtKB-EC"/>
</dbReference>
<comment type="caution">
    <text evidence="9">The sequence shown here is derived from an EMBL/GenBank/DDBJ whole genome shotgun (WGS) entry which is preliminary data.</text>
</comment>
<dbReference type="InterPro" id="IPR051402">
    <property type="entry name" value="KPR-Related"/>
</dbReference>
<dbReference type="UniPathway" id="UPA00028">
    <property type="reaction ID" value="UER00004"/>
</dbReference>
<evidence type="ECO:0000256" key="3">
    <source>
        <dbReference type="ARBA" id="ARBA00019465"/>
    </source>
</evidence>
<dbReference type="PANTHER" id="PTHR21708">
    <property type="entry name" value="PROBABLE 2-DEHYDROPANTOATE 2-REDUCTASE"/>
    <property type="match status" value="1"/>
</dbReference>
<dbReference type="InterPro" id="IPR008927">
    <property type="entry name" value="6-PGluconate_DH-like_C_sf"/>
</dbReference>
<evidence type="ECO:0000313" key="10">
    <source>
        <dbReference type="Proteomes" id="UP000054978"/>
    </source>
</evidence>
<dbReference type="Pfam" id="PF02558">
    <property type="entry name" value="ApbA"/>
    <property type="match status" value="1"/>
</dbReference>
<dbReference type="InterPro" id="IPR036291">
    <property type="entry name" value="NAD(P)-bd_dom_sf"/>
</dbReference>
<evidence type="ECO:0000259" key="7">
    <source>
        <dbReference type="Pfam" id="PF02558"/>
    </source>
</evidence>
<dbReference type="InterPro" id="IPR013332">
    <property type="entry name" value="KPR_N"/>
</dbReference>
<keyword evidence="10" id="KW-1185">Reference proteome</keyword>
<dbReference type="STRING" id="1777144.AWB83_04230"/>
<keyword evidence="4" id="KW-0566">Pantothenate biosynthesis</keyword>
<evidence type="ECO:0000259" key="8">
    <source>
        <dbReference type="Pfam" id="PF08546"/>
    </source>
</evidence>
<accession>A0A158CD49</accession>
<dbReference type="GO" id="GO:0005737">
    <property type="term" value="C:cytoplasm"/>
    <property type="evidence" value="ECO:0007669"/>
    <property type="project" value="TreeGrafter"/>
</dbReference>
<evidence type="ECO:0000256" key="4">
    <source>
        <dbReference type="ARBA" id="ARBA00022655"/>
    </source>
</evidence>
<gene>
    <name evidence="9" type="ORF">AWB83_04230</name>
</gene>
<feature type="domain" description="Ketopantoate reductase C-terminal" evidence="8">
    <location>
        <begin position="199"/>
        <end position="318"/>
    </location>
</feature>